<feature type="region of interest" description="Disordered" evidence="1">
    <location>
        <begin position="179"/>
        <end position="264"/>
    </location>
</feature>
<dbReference type="eggNOG" id="ENOG502RDF7">
    <property type="taxonomic scope" value="Eukaryota"/>
</dbReference>
<dbReference type="Proteomes" id="UP000266841">
    <property type="component" value="Unassembled WGS sequence"/>
</dbReference>
<proteinExistence type="predicted"/>
<feature type="compositionally biased region" description="Basic and acidic residues" evidence="1">
    <location>
        <begin position="254"/>
        <end position="264"/>
    </location>
</feature>
<evidence type="ECO:0000313" key="3">
    <source>
        <dbReference type="EMBL" id="EJK74046.1"/>
    </source>
</evidence>
<dbReference type="EMBL" id="AGNL01003998">
    <property type="protein sequence ID" value="EJK74046.1"/>
    <property type="molecule type" value="Genomic_DNA"/>
</dbReference>
<evidence type="ECO:0000256" key="1">
    <source>
        <dbReference type="SAM" id="MobiDB-lite"/>
    </source>
</evidence>
<feature type="compositionally biased region" description="Basic and acidic residues" evidence="1">
    <location>
        <begin position="228"/>
        <end position="240"/>
    </location>
</feature>
<keyword evidence="2" id="KW-0812">Transmembrane</keyword>
<feature type="non-terminal residue" evidence="3">
    <location>
        <position position="802"/>
    </location>
</feature>
<feature type="transmembrane region" description="Helical" evidence="2">
    <location>
        <begin position="442"/>
        <end position="462"/>
    </location>
</feature>
<evidence type="ECO:0000313" key="4">
    <source>
        <dbReference type="Proteomes" id="UP000266841"/>
    </source>
</evidence>
<feature type="compositionally biased region" description="Basic and acidic residues" evidence="1">
    <location>
        <begin position="203"/>
        <end position="221"/>
    </location>
</feature>
<feature type="compositionally biased region" description="Low complexity" evidence="1">
    <location>
        <begin position="182"/>
        <end position="191"/>
    </location>
</feature>
<keyword evidence="2" id="KW-0472">Membrane</keyword>
<reference evidence="3 4" key="1">
    <citation type="journal article" date="2012" name="Genome Biol.">
        <title>Genome and low-iron response of an oceanic diatom adapted to chronic iron limitation.</title>
        <authorList>
            <person name="Lommer M."/>
            <person name="Specht M."/>
            <person name="Roy A.S."/>
            <person name="Kraemer L."/>
            <person name="Andreson R."/>
            <person name="Gutowska M.A."/>
            <person name="Wolf J."/>
            <person name="Bergner S.V."/>
            <person name="Schilhabel M.B."/>
            <person name="Klostermeier U.C."/>
            <person name="Beiko R.G."/>
            <person name="Rosenstiel P."/>
            <person name="Hippler M."/>
            <person name="Laroche J."/>
        </authorList>
    </citation>
    <scope>NUCLEOTIDE SEQUENCE [LARGE SCALE GENOMIC DNA]</scope>
    <source>
        <strain evidence="3 4">CCMP1005</strain>
    </source>
</reference>
<feature type="transmembrane region" description="Helical" evidence="2">
    <location>
        <begin position="349"/>
        <end position="374"/>
    </location>
</feature>
<organism evidence="3 4">
    <name type="scientific">Thalassiosira oceanica</name>
    <name type="common">Marine diatom</name>
    <dbReference type="NCBI Taxonomy" id="159749"/>
    <lineage>
        <taxon>Eukaryota</taxon>
        <taxon>Sar</taxon>
        <taxon>Stramenopiles</taxon>
        <taxon>Ochrophyta</taxon>
        <taxon>Bacillariophyta</taxon>
        <taxon>Coscinodiscophyceae</taxon>
        <taxon>Thalassiosirophycidae</taxon>
        <taxon>Thalassiosirales</taxon>
        <taxon>Thalassiosiraceae</taxon>
        <taxon>Thalassiosira</taxon>
    </lineage>
</organism>
<keyword evidence="2" id="KW-1133">Transmembrane helix</keyword>
<feature type="transmembrane region" description="Helical" evidence="2">
    <location>
        <begin position="657"/>
        <end position="674"/>
    </location>
</feature>
<comment type="caution">
    <text evidence="3">The sequence shown here is derived from an EMBL/GenBank/DDBJ whole genome shotgun (WGS) entry which is preliminary data.</text>
</comment>
<sequence length="802" mass="89154">MLTDTSRTHGPPTPTPFELGCPPYTQQANGTVAAHSPPGVRFAALHLSVPLATFKKIQIIKQGAASRIQESAWPWKRGPGSGKGLAELTCFRIWICHSFAVEAEPRSWKRAGRAVDKTRPCTFSDRGITFLSVLEMSFGLPPTPITTKLLRPADNTIHHQAGGRKKCSRFNLLCSRPPTLRQQQQQQQQQQERINAGPEVDIDGDRAKEANDDSARRDVHNSNRNSLSRRDLVRPLRIMEPEVGVPPLESSNQDDPRDVEKHPTNLETNLSLGDVIDDFSLLTGGVRCRVGGKDTKIIQHPNGQLILEKNVVGINEGGRPQDESKGAKNKVVIRNVNDKSYALTLLRAAYGLIAVFMGGFLFIVGLDILLFLFIDLGTKLGLSSVEGEGLDVGAFILTLLSVPVFVYSLAMGMTLVTKFVIDTFNGHPFLMSFGFGRVATEWLAFVMYLGIPACIFIVTLFIGSPDFWEISIMGWFGCVLGFWHELDPLQWLNLASGAVIKTMRYRLSGTHTTYRKKYLDEDIASMVPKEAEDVMNRCIKCRNSCSEDFFAQGPYSYFANKPWNRCFDHSLAIENRHYRSVQEVMSTSVYVTRYSWSLEKLFLRGGGINSSIPVTSGPARLTQKQINSNLACVIIGNAILALLLIGLAVWFDLSGTPLVIVSIVIVAHFTKIAFTRYRLWGIRKAKCLPADVIKADRDQNQSTVAFRYWETHQKSEPKDGCTLFSIALECILLYLVPLVYLCVTKNAPAAGGFAVLGLFSALRHYVNPGILLVQNEHLNFFDKRLDSEDSTDCDKDSEEDAG</sequence>
<feature type="transmembrane region" description="Helical" evidence="2">
    <location>
        <begin position="630"/>
        <end position="651"/>
    </location>
</feature>
<feature type="transmembrane region" description="Helical" evidence="2">
    <location>
        <begin position="721"/>
        <end position="741"/>
    </location>
</feature>
<gene>
    <name evidence="3" type="ORF">THAOC_04303</name>
</gene>
<dbReference type="AlphaFoldDB" id="K0TJE3"/>
<feature type="transmembrane region" description="Helical" evidence="2">
    <location>
        <begin position="394"/>
        <end position="421"/>
    </location>
</feature>
<name>K0TJE3_THAOC</name>
<accession>K0TJE3</accession>
<protein>
    <submittedName>
        <fullName evidence="3">Uncharacterized protein</fullName>
    </submittedName>
</protein>
<evidence type="ECO:0000256" key="2">
    <source>
        <dbReference type="SAM" id="Phobius"/>
    </source>
</evidence>
<keyword evidence="4" id="KW-1185">Reference proteome</keyword>